<protein>
    <submittedName>
        <fullName evidence="1">Uncharacterized protein</fullName>
    </submittedName>
</protein>
<dbReference type="AlphaFoldDB" id="A0A486P8K5"/>
<evidence type="ECO:0000313" key="1">
    <source>
        <dbReference type="EMBL" id="VGL69166.1"/>
    </source>
</evidence>
<proteinExistence type="predicted"/>
<name>A0A486P8K5_KLEPN</name>
<accession>A0A486P8K5</accession>
<organism evidence="1">
    <name type="scientific">Klebsiella pneumoniae</name>
    <dbReference type="NCBI Taxonomy" id="573"/>
    <lineage>
        <taxon>Bacteria</taxon>
        <taxon>Pseudomonadati</taxon>
        <taxon>Pseudomonadota</taxon>
        <taxon>Gammaproteobacteria</taxon>
        <taxon>Enterobacterales</taxon>
        <taxon>Enterobacteriaceae</taxon>
        <taxon>Klebsiella/Raoultella group</taxon>
        <taxon>Klebsiella</taxon>
        <taxon>Klebsiella pneumoniae complex</taxon>
    </lineage>
</organism>
<gene>
    <name evidence="1" type="ORF">SAMEA4873650_01872</name>
</gene>
<sequence length="71" mass="8098">MTVCRLCQCEPMVMTKPETDGITYFYVHYVECSGCGIGTKRFSEQMMEAEAAISHASEQWELMNITVPDIR</sequence>
<reference evidence="1" key="1">
    <citation type="submission" date="2019-03" db="EMBL/GenBank/DDBJ databases">
        <authorList>
            <consortium name="Pathogen Informatics"/>
        </authorList>
    </citation>
    <scope>NUCLEOTIDE SEQUENCE</scope>
    <source>
        <strain evidence="1">5012STDY7626448</strain>
    </source>
</reference>
<dbReference type="EMBL" id="CAAHCU010000001">
    <property type="protein sequence ID" value="VGL69166.1"/>
    <property type="molecule type" value="Genomic_DNA"/>
</dbReference>